<name>A0A7V7TWR1_9HYPH</name>
<keyword evidence="7" id="KW-1185">Reference proteome</keyword>
<comment type="caution">
    <text evidence="6">The sequence shown here is derived from an EMBL/GenBank/DDBJ whole genome shotgun (WGS) entry which is preliminary data.</text>
</comment>
<dbReference type="EMBL" id="VZDO01000005">
    <property type="protein sequence ID" value="KAB0680278.1"/>
    <property type="molecule type" value="Genomic_DNA"/>
</dbReference>
<comment type="similarity">
    <text evidence="2">Belongs to the FAD-binding oxidoreductase/transferase type 4 family.</text>
</comment>
<dbReference type="InterPro" id="IPR016164">
    <property type="entry name" value="FAD-linked_Oxase-like_C"/>
</dbReference>
<dbReference type="Gene3D" id="3.30.43.10">
    <property type="entry name" value="Uridine Diphospho-n-acetylenolpyruvylglucosamine Reductase, domain 2"/>
    <property type="match status" value="1"/>
</dbReference>
<dbReference type="AlphaFoldDB" id="A0A7V7TWR1"/>
<dbReference type="Proteomes" id="UP000432089">
    <property type="component" value="Unassembled WGS sequence"/>
</dbReference>
<dbReference type="Gene3D" id="3.30.465.10">
    <property type="match status" value="1"/>
</dbReference>
<comment type="cofactor">
    <cofactor evidence="1">
        <name>FAD</name>
        <dbReference type="ChEBI" id="CHEBI:57692"/>
    </cofactor>
</comment>
<sequence>MDDIATATLAPGLVERFAGIVGPANALVGEDLIAAYMIEPRDLWRGRGKLVLRPGSTAEVAAIMRLATETRTVIVPQGGNTGLVGGQSARGEAEVVLSLSRLDRIREVDPIGRVIVAEAGVVLARAQEAASEAGFLFPLSLGSEGSCQIGGNLSSNAGGTAVIAYGNARELCLGLEAVLPSGEVVSGLRRLRKDNRGYDWKNLLIGSEGTLGIITAAVLKLFPKPAGREVAYVGVASPDAALDLLGRAQDRAGSQLTGFEFMARVAMEFTLRHTAGARDPLATAHPWYVLMEISSQRSDEDARATMEDILGPALEAGIVEDAAIAQSLSDAKEFWRLREEMSWAQKPEGGSIKHDVAVPVARVPEFLAAADAAVLQAIPGARIVAFGHLGDGNIHYNISQPVGADKAAFLGRWREINDLVHAIVLALDGTFSAEHGIGQLKRDELARVKQGPEIELMRALKGVFDPYRILNPGKVV</sequence>
<evidence type="ECO:0000313" key="7">
    <source>
        <dbReference type="Proteomes" id="UP000432089"/>
    </source>
</evidence>
<dbReference type="RefSeq" id="WP_150969351.1">
    <property type="nucleotide sequence ID" value="NZ_VZDO01000005.1"/>
</dbReference>
<dbReference type="InterPro" id="IPR004113">
    <property type="entry name" value="FAD-bd_oxidored_4_C"/>
</dbReference>
<dbReference type="GO" id="GO:0071949">
    <property type="term" value="F:FAD binding"/>
    <property type="evidence" value="ECO:0007669"/>
    <property type="project" value="InterPro"/>
</dbReference>
<dbReference type="InterPro" id="IPR036318">
    <property type="entry name" value="FAD-bd_PCMH-like_sf"/>
</dbReference>
<dbReference type="InterPro" id="IPR006094">
    <property type="entry name" value="Oxid_FAD_bind_N"/>
</dbReference>
<dbReference type="InterPro" id="IPR051264">
    <property type="entry name" value="FAD-oxidored/transferase_4"/>
</dbReference>
<dbReference type="InterPro" id="IPR016166">
    <property type="entry name" value="FAD-bd_PCMH"/>
</dbReference>
<dbReference type="PANTHER" id="PTHR43716">
    <property type="entry name" value="D-2-HYDROXYGLUTARATE DEHYDROGENASE, MITOCHONDRIAL"/>
    <property type="match status" value="1"/>
</dbReference>
<dbReference type="GO" id="GO:0003824">
    <property type="term" value="F:catalytic activity"/>
    <property type="evidence" value="ECO:0007669"/>
    <property type="project" value="InterPro"/>
</dbReference>
<evidence type="ECO:0000256" key="2">
    <source>
        <dbReference type="ARBA" id="ARBA00008000"/>
    </source>
</evidence>
<accession>A0A7V7TWR1</accession>
<keyword evidence="4" id="KW-0274">FAD</keyword>
<dbReference type="Pfam" id="PF02913">
    <property type="entry name" value="FAD-oxidase_C"/>
    <property type="match status" value="1"/>
</dbReference>
<dbReference type="FunFam" id="1.10.45.10:FF:000001">
    <property type="entry name" value="D-lactate dehydrogenase mitochondrial"/>
    <property type="match status" value="1"/>
</dbReference>
<dbReference type="GO" id="GO:0022904">
    <property type="term" value="P:respiratory electron transport chain"/>
    <property type="evidence" value="ECO:0007669"/>
    <property type="project" value="TreeGrafter"/>
</dbReference>
<evidence type="ECO:0000313" key="6">
    <source>
        <dbReference type="EMBL" id="KAB0680278.1"/>
    </source>
</evidence>
<feature type="domain" description="FAD-binding PCMH-type" evidence="5">
    <location>
        <begin position="44"/>
        <end position="224"/>
    </location>
</feature>
<evidence type="ECO:0000256" key="3">
    <source>
        <dbReference type="ARBA" id="ARBA00022630"/>
    </source>
</evidence>
<dbReference type="SUPFAM" id="SSF55103">
    <property type="entry name" value="FAD-linked oxidases, C-terminal domain"/>
    <property type="match status" value="1"/>
</dbReference>
<protein>
    <submittedName>
        <fullName evidence="6">FAD-binding oxidoreductase</fullName>
    </submittedName>
</protein>
<dbReference type="PROSITE" id="PS51387">
    <property type="entry name" value="FAD_PCMH"/>
    <property type="match status" value="1"/>
</dbReference>
<dbReference type="Pfam" id="PF01565">
    <property type="entry name" value="FAD_binding_4"/>
    <property type="match status" value="1"/>
</dbReference>
<dbReference type="InterPro" id="IPR016167">
    <property type="entry name" value="FAD-bd_PCMH_sub1"/>
</dbReference>
<dbReference type="Gene3D" id="3.30.70.2740">
    <property type="match status" value="1"/>
</dbReference>
<dbReference type="InterPro" id="IPR016169">
    <property type="entry name" value="FAD-bd_PCMH_sub2"/>
</dbReference>
<dbReference type="Gene3D" id="3.30.70.2190">
    <property type="match status" value="1"/>
</dbReference>
<proteinExistence type="inferred from homology"/>
<dbReference type="PANTHER" id="PTHR43716:SF2">
    <property type="entry name" value="BLL6224 PROTEIN"/>
    <property type="match status" value="1"/>
</dbReference>
<reference evidence="6 7" key="1">
    <citation type="submission" date="2019-09" db="EMBL/GenBank/DDBJ databases">
        <title>YIM 132180 draft genome.</title>
        <authorList>
            <person name="Zhang K."/>
        </authorList>
    </citation>
    <scope>NUCLEOTIDE SEQUENCE [LARGE SCALE GENOMIC DNA]</scope>
    <source>
        <strain evidence="6 7">YIM 132180</strain>
    </source>
</reference>
<dbReference type="InterPro" id="IPR016171">
    <property type="entry name" value="Vanillyl_alc_oxidase_C-sub2"/>
</dbReference>
<organism evidence="6 7">
    <name type="scientific">Plantimonas leprariae</name>
    <dbReference type="NCBI Taxonomy" id="2615207"/>
    <lineage>
        <taxon>Bacteria</taxon>
        <taxon>Pseudomonadati</taxon>
        <taxon>Pseudomonadota</taxon>
        <taxon>Alphaproteobacteria</taxon>
        <taxon>Hyphomicrobiales</taxon>
        <taxon>Aurantimonadaceae</taxon>
        <taxon>Plantimonas</taxon>
    </lineage>
</organism>
<evidence type="ECO:0000256" key="4">
    <source>
        <dbReference type="ARBA" id="ARBA00022827"/>
    </source>
</evidence>
<evidence type="ECO:0000256" key="1">
    <source>
        <dbReference type="ARBA" id="ARBA00001974"/>
    </source>
</evidence>
<evidence type="ECO:0000259" key="5">
    <source>
        <dbReference type="PROSITE" id="PS51387"/>
    </source>
</evidence>
<dbReference type="Gene3D" id="1.10.45.10">
    <property type="entry name" value="Vanillyl-alcohol Oxidase, Chain A, domain 4"/>
    <property type="match status" value="1"/>
</dbReference>
<keyword evidence="3" id="KW-0285">Flavoprotein</keyword>
<gene>
    <name evidence="6" type="ORF">F6X38_08860</name>
</gene>
<dbReference type="SUPFAM" id="SSF56176">
    <property type="entry name" value="FAD-binding/transporter-associated domain-like"/>
    <property type="match status" value="1"/>
</dbReference>